<name>A0A6H2H9T2_9BURK</name>
<evidence type="ECO:0000313" key="4">
    <source>
        <dbReference type="Proteomes" id="UP000502041"/>
    </source>
</evidence>
<gene>
    <name evidence="3" type="ORF">HC248_01937</name>
</gene>
<dbReference type="RefSeq" id="WP_168922306.1">
    <property type="nucleotide sequence ID" value="NZ_CP051461.1"/>
</dbReference>
<accession>A0A6H2H9T2</accession>
<feature type="domain" description="ART-PolyVal-like" evidence="2">
    <location>
        <begin position="4"/>
        <end position="142"/>
    </location>
</feature>
<organism evidence="3 4">
    <name type="scientific">Polaromonas vacuolata</name>
    <dbReference type="NCBI Taxonomy" id="37448"/>
    <lineage>
        <taxon>Bacteria</taxon>
        <taxon>Pseudomonadati</taxon>
        <taxon>Pseudomonadota</taxon>
        <taxon>Betaproteobacteria</taxon>
        <taxon>Burkholderiales</taxon>
        <taxon>Comamonadaceae</taxon>
        <taxon>Polaromonas</taxon>
    </lineage>
</organism>
<proteinExistence type="predicted"/>
<dbReference type="Proteomes" id="UP000502041">
    <property type="component" value="Chromosome"/>
</dbReference>
<reference evidence="3 4" key="1">
    <citation type="submission" date="2020-04" db="EMBL/GenBank/DDBJ databases">
        <title>Complete genome of a Psychrophilic, Marine, Gas Vacuolate Bacterium Polaromonas vacuolata KCTC 22033T.</title>
        <authorList>
            <person name="Hwang K."/>
            <person name="Kim K.M."/>
        </authorList>
    </citation>
    <scope>NUCLEOTIDE SEQUENCE [LARGE SCALE GENOMIC DNA]</scope>
    <source>
        <strain evidence="3 4">KCTC 22033</strain>
    </source>
</reference>
<evidence type="ECO:0000256" key="1">
    <source>
        <dbReference type="SAM" id="MobiDB-lite"/>
    </source>
</evidence>
<sequence length="232" mass="25217">MVEKDGSPKVAYHGSIERGITEFNPEIEPVRTRTGPNDVYFTDSVENAADYTRAPRAGIKTPCGSVTAAYIRLQDPLNITADVKRLQKRGMPFSGAKQVALQKLDRKVNDGVVFDGNGANPPEHIAFDSASIKSATCNNGNFDINQRDINKSTVQPQTETPEFNAGTVAIMVNPLNKMTLEQLLESLPIPPLDPNEVDPLMRKVAQSFSTMAPETMLSPSTSTTPIEKAEDG</sequence>
<protein>
    <recommendedName>
        <fullName evidence="2">ART-PolyVal-like domain-containing protein</fullName>
    </recommendedName>
</protein>
<feature type="compositionally biased region" description="Polar residues" evidence="1">
    <location>
        <begin position="210"/>
        <end position="225"/>
    </location>
</feature>
<feature type="region of interest" description="Disordered" evidence="1">
    <location>
        <begin position="210"/>
        <end position="232"/>
    </location>
</feature>
<dbReference type="EMBL" id="CP051461">
    <property type="protein sequence ID" value="QJC56629.1"/>
    <property type="molecule type" value="Genomic_DNA"/>
</dbReference>
<dbReference type="Pfam" id="PF18760">
    <property type="entry name" value="ART-PolyVal"/>
    <property type="match status" value="1"/>
</dbReference>
<dbReference type="KEGG" id="pvac:HC248_01937"/>
<evidence type="ECO:0000313" key="3">
    <source>
        <dbReference type="EMBL" id="QJC56629.1"/>
    </source>
</evidence>
<dbReference type="InterPro" id="IPR049522">
    <property type="entry name" value="ART-PolyVal_dom"/>
</dbReference>
<evidence type="ECO:0000259" key="2">
    <source>
        <dbReference type="Pfam" id="PF18760"/>
    </source>
</evidence>
<dbReference type="AlphaFoldDB" id="A0A6H2H9T2"/>
<keyword evidence="4" id="KW-1185">Reference proteome</keyword>